<evidence type="ECO:0000313" key="1">
    <source>
        <dbReference type="EMBL" id="CAB4603134.1"/>
    </source>
</evidence>
<dbReference type="AlphaFoldDB" id="A0A6J6GVL2"/>
<organism evidence="1">
    <name type="scientific">freshwater metagenome</name>
    <dbReference type="NCBI Taxonomy" id="449393"/>
    <lineage>
        <taxon>unclassified sequences</taxon>
        <taxon>metagenomes</taxon>
        <taxon>ecological metagenomes</taxon>
    </lineage>
</organism>
<accession>A0A6J6GVL2</accession>
<proteinExistence type="predicted"/>
<protein>
    <submittedName>
        <fullName evidence="1">Unannotated protein</fullName>
    </submittedName>
</protein>
<sequence>MWRKPPRAALLIIDRGTASPLDEMFAHHKPHVLDIRGESINMFALLRAVPKIRLGALAYIEAYIDFVKPKLILSRTDNNATMWQLKRRTNATYQVAVVQNGMRTKHADSAVRVPFNNTGQFRNAADKYFVFGISAAQIMQHLVTVDFSFSGNVSLNNRDFRLKKNKIEFDRRKLSDVALVSTFRSKETELHETQRNIYQSLDAFLAKTSYELLIIGNGGSKIEQELETQFFNEIFQKAKFRIGFFRVSGESYQHLIMNRWILSGHSTLGYETLVTGVPIGFVLPMAKIFDGRDFDATSNLGTSGLFWSRSDDPQEHNRIFTYLDTVSDEQWERDSGWIRDQLMVYDYGNTKIRTYVEGVLADSLESN</sequence>
<gene>
    <name evidence="1" type="ORF">UFOPK1826_00811</name>
</gene>
<dbReference type="EMBL" id="CAEZUN010000091">
    <property type="protein sequence ID" value="CAB4603134.1"/>
    <property type="molecule type" value="Genomic_DNA"/>
</dbReference>
<name>A0A6J6GVL2_9ZZZZ</name>
<reference evidence="1" key="1">
    <citation type="submission" date="2020-05" db="EMBL/GenBank/DDBJ databases">
        <authorList>
            <person name="Chiriac C."/>
            <person name="Salcher M."/>
            <person name="Ghai R."/>
            <person name="Kavagutti S V."/>
        </authorList>
    </citation>
    <scope>NUCLEOTIDE SEQUENCE</scope>
</reference>